<evidence type="ECO:0000256" key="1">
    <source>
        <dbReference type="ARBA" id="ARBA00004370"/>
    </source>
</evidence>
<dbReference type="AlphaFoldDB" id="A0A420EBU3"/>
<comment type="subcellular location">
    <subcellularLocation>
        <location evidence="1">Membrane</location>
    </subcellularLocation>
</comment>
<reference evidence="4 5" key="1">
    <citation type="submission" date="2018-09" db="EMBL/GenBank/DDBJ databases">
        <authorList>
            <person name="Wang Z."/>
        </authorList>
    </citation>
    <scope>NUCLEOTIDE SEQUENCE [LARGE SCALE GENOMIC DNA]</scope>
    <source>
        <strain evidence="4 5">ALS 81</strain>
    </source>
</reference>
<dbReference type="EMBL" id="RAQO01000006">
    <property type="protein sequence ID" value="RKF18167.1"/>
    <property type="molecule type" value="Genomic_DNA"/>
</dbReference>
<dbReference type="InterPro" id="IPR000184">
    <property type="entry name" value="Bac_surfAg_D15"/>
</dbReference>
<dbReference type="OrthoDB" id="9771071at2"/>
<dbReference type="SUPFAM" id="SSF56925">
    <property type="entry name" value="OMPA-like"/>
    <property type="match status" value="1"/>
</dbReference>
<evidence type="ECO:0000313" key="4">
    <source>
        <dbReference type="EMBL" id="RKF18167.1"/>
    </source>
</evidence>
<keyword evidence="5" id="KW-1185">Reference proteome</keyword>
<evidence type="ECO:0000313" key="5">
    <source>
        <dbReference type="Proteomes" id="UP000286482"/>
    </source>
</evidence>
<dbReference type="Gene3D" id="2.40.160.50">
    <property type="entry name" value="membrane protein fhac: a member of the omp85/tpsb transporter family"/>
    <property type="match status" value="1"/>
</dbReference>
<feature type="domain" description="Bacterial surface antigen (D15)" evidence="3">
    <location>
        <begin position="174"/>
        <end position="248"/>
    </location>
</feature>
<proteinExistence type="predicted"/>
<comment type="caution">
    <text evidence="4">The sequence shown here is derived from an EMBL/GenBank/DDBJ whole genome shotgun (WGS) entry which is preliminary data.</text>
</comment>
<organism evidence="4 5">
    <name type="scientific">Alginatibacterium sediminis</name>
    <dbReference type="NCBI Taxonomy" id="2164068"/>
    <lineage>
        <taxon>Bacteria</taxon>
        <taxon>Pseudomonadati</taxon>
        <taxon>Pseudomonadota</taxon>
        <taxon>Gammaproteobacteria</taxon>
        <taxon>Alteromonadales</taxon>
        <taxon>Alteromonadaceae</taxon>
        <taxon>Alginatibacterium</taxon>
    </lineage>
</organism>
<gene>
    <name evidence="4" type="ORF">DBZ36_12720</name>
</gene>
<protein>
    <submittedName>
        <fullName evidence="4">Glyceraldehyde-3-phosphate dehydrogenase</fullName>
    </submittedName>
</protein>
<sequence length="356" mass="39371">MHAPSHANFFDPNDGQLDLSQWVLDNATGFLPIPFVITEPAVGVGGGAALMFFHETDEQKQARKQDPESVEGIPLSVSGLVGAATSNGTKIYGGFHSGNWKDDHIRYLGGLFHADINLNFYEPSSSLAIPLNIAGNYFFQDIDFRLGDSPWFLGADYSFMSSTTKLEFDANTRIDELVSNDAGLGVKLSYDSRDHLFSARSGTFARLQAKRFSPNLGGDFDYHSEHAFVQNYQRLAKNWGLALRADYKAASDGAPFYAKPYIDMRGMPAMRYQGDAVALAEAQVSYDINTRWTVLAFAGIGYQDLPEQRFKNAEPLYSQGVGVRYLIARQLGLRTGVDIAKGPEEWTLNIQFGSAW</sequence>
<name>A0A420EBU3_9ALTE</name>
<keyword evidence="2" id="KW-0472">Membrane</keyword>
<dbReference type="Proteomes" id="UP000286482">
    <property type="component" value="Unassembled WGS sequence"/>
</dbReference>
<dbReference type="Pfam" id="PF01103">
    <property type="entry name" value="Omp85"/>
    <property type="match status" value="1"/>
</dbReference>
<dbReference type="GO" id="GO:0019867">
    <property type="term" value="C:outer membrane"/>
    <property type="evidence" value="ECO:0007669"/>
    <property type="project" value="InterPro"/>
</dbReference>
<evidence type="ECO:0000256" key="2">
    <source>
        <dbReference type="ARBA" id="ARBA00023136"/>
    </source>
</evidence>
<evidence type="ECO:0000259" key="3">
    <source>
        <dbReference type="Pfam" id="PF01103"/>
    </source>
</evidence>
<dbReference type="InterPro" id="IPR011250">
    <property type="entry name" value="OMP/PagP_B-barrel"/>
</dbReference>
<accession>A0A420EBU3</accession>